<name>A0A084JVF9_NONUL</name>
<dbReference type="InterPro" id="IPR004095">
    <property type="entry name" value="TGS"/>
</dbReference>
<comment type="caution">
    <text evidence="16">The sequence shown here is derived from an EMBL/GenBank/DDBJ whole genome shotgun (WGS) entry which is preliminary data.</text>
</comment>
<evidence type="ECO:0000256" key="4">
    <source>
        <dbReference type="ARBA" id="ARBA00022598"/>
    </source>
</evidence>
<feature type="binding site" evidence="13">
    <location>
        <position position="337"/>
    </location>
    <ligand>
        <name>Zn(2+)</name>
        <dbReference type="ChEBI" id="CHEBI:29105"/>
        <note>catalytic</note>
    </ligand>
</feature>
<evidence type="ECO:0000256" key="5">
    <source>
        <dbReference type="ARBA" id="ARBA00022723"/>
    </source>
</evidence>
<keyword evidence="7 13" id="KW-0862">Zinc</keyword>
<evidence type="ECO:0000259" key="15">
    <source>
        <dbReference type="PROSITE" id="PS51880"/>
    </source>
</evidence>
<evidence type="ECO:0000256" key="12">
    <source>
        <dbReference type="ARBA" id="ARBA00049515"/>
    </source>
</evidence>
<organism evidence="16 18">
    <name type="scientific">Nonlabens ulvanivorans</name>
    <name type="common">Persicivirga ulvanivorans</name>
    <dbReference type="NCBI Taxonomy" id="906888"/>
    <lineage>
        <taxon>Bacteria</taxon>
        <taxon>Pseudomonadati</taxon>
        <taxon>Bacteroidota</taxon>
        <taxon>Flavobacteriia</taxon>
        <taxon>Flavobacteriales</taxon>
        <taxon>Flavobacteriaceae</taxon>
        <taxon>Nonlabens</taxon>
    </lineage>
</organism>
<sequence>MIKITLPDGSIKEMENGTTPMDVAMSISQGLARNVISASFNGIKVETKTPLTEDGSLVLFTFNNPEGKEAFWHSTSHIMAQAIEELFPGVSLTIGPAIDNGFYYDIDFKEHSISESDIPKIEARMLEIARGKHEFTMRSVSKADALQFYKDQNNPYKVELIENLTDGEITFCDHDTFTDLCRGGHIPNTGIIKAVKIMSIAGAYWRGDEKNPQLTRMYGTSFPKQKDLKEYLELLEEAKKRDHRKLGKELQLFTFSQRVGQGLPLWLPKGAALRERLEDFLKKAQKKAGYEMVISPHIGSKELYVTSGHYEKYGADSFQPIKTPNDDEEFLLKPMNCPHHCEIYKSSQWSYRDLPKRFAEFGTVYRYEQSGELHGLTRVRGFTQDDAHIFCMPEQLDKEFKAVIDLVLYVFGSLGFENFTAQVSVRDPKKPEKYIGDTKNWEIAENAIISAAKDKGLNYVIEEGEAAFYGPKLDFMVKDALGRSWQLGTIQVDYNLPERFDLWYKGADNESHRPVMIHRAPFGSMERFIAILLEHTGGNFPLWLMPEQCTILSLSEKYENYAKQVANLLEINEIRTTIDNRAETMGKKIREAEMNKLPYMLIVGEQEEKDGTISVRKHGGDDLGSMTVEAFSQYIKDEIASTIKTFEV</sequence>
<dbReference type="Gene3D" id="3.40.50.800">
    <property type="entry name" value="Anticodon-binding domain"/>
    <property type="match status" value="1"/>
</dbReference>
<dbReference type="PANTHER" id="PTHR11451:SF44">
    <property type="entry name" value="THREONINE--TRNA LIGASE, CHLOROPLASTIC_MITOCHONDRIAL 2"/>
    <property type="match status" value="1"/>
</dbReference>
<dbReference type="GO" id="GO:0046872">
    <property type="term" value="F:metal ion binding"/>
    <property type="evidence" value="ECO:0007669"/>
    <property type="project" value="UniProtKB-KW"/>
</dbReference>
<keyword evidence="6 13" id="KW-0547">Nucleotide-binding</keyword>
<comment type="caution">
    <text evidence="13">Lacks conserved residue(s) required for the propagation of feature annotation.</text>
</comment>
<dbReference type="EMBL" id="JPJI01000032">
    <property type="protein sequence ID" value="KEZ92943.1"/>
    <property type="molecule type" value="Genomic_DNA"/>
</dbReference>
<dbReference type="InterPro" id="IPR047246">
    <property type="entry name" value="ThrRS_anticodon"/>
</dbReference>
<evidence type="ECO:0000256" key="7">
    <source>
        <dbReference type="ARBA" id="ARBA00022833"/>
    </source>
</evidence>
<feature type="binding site" evidence="13">
    <location>
        <position position="518"/>
    </location>
    <ligand>
        <name>Zn(2+)</name>
        <dbReference type="ChEBI" id="CHEBI:29105"/>
        <note>catalytic</note>
    </ligand>
</feature>
<dbReference type="CDD" id="cd00771">
    <property type="entry name" value="ThrRS_core"/>
    <property type="match status" value="1"/>
</dbReference>
<gene>
    <name evidence="13" type="primary">thrS</name>
    <name evidence="16" type="ORF">IL45_12510</name>
    <name evidence="17" type="ORF">LY02_02479</name>
</gene>
<dbReference type="InterPro" id="IPR012947">
    <property type="entry name" value="tRNA_SAD"/>
</dbReference>
<keyword evidence="19" id="KW-1185">Reference proteome</keyword>
<keyword evidence="10 13" id="KW-0648">Protein biosynthesis</keyword>
<dbReference type="InterPro" id="IPR012676">
    <property type="entry name" value="TGS-like"/>
</dbReference>
<dbReference type="InterPro" id="IPR033728">
    <property type="entry name" value="ThrRS_core"/>
</dbReference>
<comment type="similarity">
    <text evidence="1 13">Belongs to the class-II aminoacyl-tRNA synthetase family.</text>
</comment>
<dbReference type="EMBL" id="PVNA01000005">
    <property type="protein sequence ID" value="PRX12827.1"/>
    <property type="molecule type" value="Genomic_DNA"/>
</dbReference>
<evidence type="ECO:0000313" key="19">
    <source>
        <dbReference type="Proteomes" id="UP000239997"/>
    </source>
</evidence>
<dbReference type="EC" id="6.1.1.3" evidence="13"/>
<reference evidence="17 19" key="2">
    <citation type="submission" date="2018-03" db="EMBL/GenBank/DDBJ databases">
        <title>Genomic Encyclopedia of Archaeal and Bacterial Type Strains, Phase II (KMG-II): from individual species to whole genera.</title>
        <authorList>
            <person name="Goeker M."/>
        </authorList>
    </citation>
    <scope>NUCLEOTIDE SEQUENCE [LARGE SCALE GENOMIC DNA]</scope>
    <source>
        <strain evidence="17 19">DSM 22727</strain>
    </source>
</reference>
<dbReference type="Gene3D" id="3.10.20.30">
    <property type="match status" value="1"/>
</dbReference>
<dbReference type="GO" id="GO:0004829">
    <property type="term" value="F:threonine-tRNA ligase activity"/>
    <property type="evidence" value="ECO:0007669"/>
    <property type="project" value="UniProtKB-UniRule"/>
</dbReference>
<evidence type="ECO:0000256" key="1">
    <source>
        <dbReference type="ARBA" id="ARBA00008226"/>
    </source>
</evidence>
<keyword evidence="3 13" id="KW-0820">tRNA-binding</keyword>
<comment type="catalytic activity">
    <reaction evidence="12 13">
        <text>tRNA(Thr) + L-threonine + ATP = L-threonyl-tRNA(Thr) + AMP + diphosphate + H(+)</text>
        <dbReference type="Rhea" id="RHEA:24624"/>
        <dbReference type="Rhea" id="RHEA-COMP:9670"/>
        <dbReference type="Rhea" id="RHEA-COMP:9704"/>
        <dbReference type="ChEBI" id="CHEBI:15378"/>
        <dbReference type="ChEBI" id="CHEBI:30616"/>
        <dbReference type="ChEBI" id="CHEBI:33019"/>
        <dbReference type="ChEBI" id="CHEBI:57926"/>
        <dbReference type="ChEBI" id="CHEBI:78442"/>
        <dbReference type="ChEBI" id="CHEBI:78534"/>
        <dbReference type="ChEBI" id="CHEBI:456215"/>
        <dbReference type="EC" id="6.1.1.3"/>
    </reaction>
</comment>
<dbReference type="SMART" id="SM00863">
    <property type="entry name" value="tRNA_SAD"/>
    <property type="match status" value="1"/>
</dbReference>
<dbReference type="PANTHER" id="PTHR11451">
    <property type="entry name" value="THREONINE-TRNA LIGASE"/>
    <property type="match status" value="1"/>
</dbReference>
<dbReference type="SUPFAM" id="SSF55681">
    <property type="entry name" value="Class II aaRS and biotin synthetases"/>
    <property type="match status" value="1"/>
</dbReference>
<reference evidence="16 18" key="1">
    <citation type="submission" date="2014-07" db="EMBL/GenBank/DDBJ databases">
        <title>Draft genome sequence of Nonlabens ulvanivorans, an ulvan degrading bacterium.</title>
        <authorList>
            <person name="Kopel M."/>
            <person name="Helbert W."/>
            <person name="Henrissat B."/>
            <person name="Doniger T."/>
            <person name="Banin E."/>
        </authorList>
    </citation>
    <scope>NUCLEOTIDE SEQUENCE [LARGE SCALE GENOMIC DNA]</scope>
    <source>
        <strain evidence="16 18">PLR</strain>
    </source>
</reference>
<dbReference type="OrthoDB" id="9802304at2"/>
<evidence type="ECO:0000256" key="2">
    <source>
        <dbReference type="ARBA" id="ARBA00022490"/>
    </source>
</evidence>
<dbReference type="SUPFAM" id="SSF55186">
    <property type="entry name" value="ThrRS/AlaRS common domain"/>
    <property type="match status" value="1"/>
</dbReference>
<evidence type="ECO:0000256" key="8">
    <source>
        <dbReference type="ARBA" id="ARBA00022840"/>
    </source>
</evidence>
<dbReference type="FunFam" id="3.40.50.800:FF:000001">
    <property type="entry name" value="Threonine--tRNA ligase"/>
    <property type="match status" value="1"/>
</dbReference>
<evidence type="ECO:0000256" key="3">
    <source>
        <dbReference type="ARBA" id="ARBA00022555"/>
    </source>
</evidence>
<dbReference type="InterPro" id="IPR045864">
    <property type="entry name" value="aa-tRNA-synth_II/BPL/LPL"/>
</dbReference>
<evidence type="ECO:0000256" key="11">
    <source>
        <dbReference type="ARBA" id="ARBA00023146"/>
    </source>
</evidence>
<dbReference type="GO" id="GO:0005524">
    <property type="term" value="F:ATP binding"/>
    <property type="evidence" value="ECO:0007669"/>
    <property type="project" value="UniProtKB-UniRule"/>
</dbReference>
<evidence type="ECO:0000256" key="10">
    <source>
        <dbReference type="ARBA" id="ARBA00022917"/>
    </source>
</evidence>
<dbReference type="FunFam" id="3.30.930.10:FF:000002">
    <property type="entry name" value="Threonine--tRNA ligase"/>
    <property type="match status" value="1"/>
</dbReference>
<keyword evidence="8 13" id="KW-0067">ATP-binding</keyword>
<dbReference type="CDD" id="cd01667">
    <property type="entry name" value="TGS_ThrRS"/>
    <property type="match status" value="1"/>
</dbReference>
<keyword evidence="9 13" id="KW-0694">RNA-binding</keyword>
<evidence type="ECO:0000313" key="18">
    <source>
        <dbReference type="Proteomes" id="UP000028531"/>
    </source>
</evidence>
<keyword evidence="2 13" id="KW-0963">Cytoplasm</keyword>
<feature type="domain" description="Aminoacyl-transfer RNA synthetases class-II family profile" evidence="14">
    <location>
        <begin position="242"/>
        <end position="541"/>
    </location>
</feature>
<keyword evidence="17" id="KW-0378">Hydrolase</keyword>
<dbReference type="Pfam" id="PF00587">
    <property type="entry name" value="tRNA-synt_2b"/>
    <property type="match status" value="1"/>
</dbReference>
<dbReference type="Pfam" id="PF03129">
    <property type="entry name" value="HGTP_anticodon"/>
    <property type="match status" value="1"/>
</dbReference>
<evidence type="ECO:0000256" key="9">
    <source>
        <dbReference type="ARBA" id="ARBA00022884"/>
    </source>
</evidence>
<dbReference type="InterPro" id="IPR004154">
    <property type="entry name" value="Anticodon-bd"/>
</dbReference>
<dbReference type="InterPro" id="IPR002314">
    <property type="entry name" value="aa-tRNA-synt_IIb"/>
</dbReference>
<proteinExistence type="inferred from homology"/>
<dbReference type="Pfam" id="PF02824">
    <property type="entry name" value="TGS"/>
    <property type="match status" value="1"/>
</dbReference>
<dbReference type="InterPro" id="IPR002320">
    <property type="entry name" value="Thr-tRNA-ligase_IIa"/>
</dbReference>
<dbReference type="RefSeq" id="WP_036584389.1">
    <property type="nucleotide sequence ID" value="NZ_CP136694.1"/>
</dbReference>
<keyword evidence="11 13" id="KW-0030">Aminoacyl-tRNA synthetase</keyword>
<feature type="domain" description="TGS" evidence="15">
    <location>
        <begin position="1"/>
        <end position="61"/>
    </location>
</feature>
<dbReference type="GO" id="GO:0000049">
    <property type="term" value="F:tRNA binding"/>
    <property type="evidence" value="ECO:0007669"/>
    <property type="project" value="UniProtKB-KW"/>
</dbReference>
<dbReference type="FunFam" id="3.30.980.10:FF:000005">
    <property type="entry name" value="Threonyl-tRNA synthetase, mitochondrial"/>
    <property type="match status" value="1"/>
</dbReference>
<dbReference type="AlphaFoldDB" id="A0A084JVF9"/>
<keyword evidence="4 13" id="KW-0436">Ligase</keyword>
<dbReference type="GeneID" id="90595982"/>
<dbReference type="InterPro" id="IPR006195">
    <property type="entry name" value="aa-tRNA-synth_II"/>
</dbReference>
<dbReference type="Gene3D" id="3.30.54.20">
    <property type="match status" value="1"/>
</dbReference>
<dbReference type="InterPro" id="IPR018163">
    <property type="entry name" value="Thr/Ala-tRNA-synth_IIc_edit"/>
</dbReference>
<feature type="binding site" evidence="13">
    <location>
        <position position="388"/>
    </location>
    <ligand>
        <name>Zn(2+)</name>
        <dbReference type="ChEBI" id="CHEBI:29105"/>
        <note>catalytic</note>
    </ligand>
</feature>
<dbReference type="Gene3D" id="3.30.980.10">
    <property type="entry name" value="Threonyl-trna Synthetase, Chain A, domain 2"/>
    <property type="match status" value="1"/>
</dbReference>
<dbReference type="PROSITE" id="PS51880">
    <property type="entry name" value="TGS"/>
    <property type="match status" value="1"/>
</dbReference>
<dbReference type="Proteomes" id="UP000239997">
    <property type="component" value="Unassembled WGS sequence"/>
</dbReference>
<dbReference type="PROSITE" id="PS50862">
    <property type="entry name" value="AA_TRNA_LIGASE_II"/>
    <property type="match status" value="1"/>
</dbReference>
<dbReference type="HAMAP" id="MF_00184">
    <property type="entry name" value="Thr_tRNA_synth"/>
    <property type="match status" value="1"/>
</dbReference>
<dbReference type="NCBIfam" id="TIGR00418">
    <property type="entry name" value="thrS"/>
    <property type="match status" value="1"/>
</dbReference>
<dbReference type="PRINTS" id="PR01047">
    <property type="entry name" value="TRNASYNTHTHR"/>
</dbReference>
<dbReference type="InterPro" id="IPR036621">
    <property type="entry name" value="Anticodon-bd_dom_sf"/>
</dbReference>
<comment type="subcellular location">
    <subcellularLocation>
        <location evidence="13">Cytoplasm</location>
    </subcellularLocation>
</comment>
<keyword evidence="5 13" id="KW-0479">Metal-binding</keyword>
<dbReference type="Pfam" id="PF07973">
    <property type="entry name" value="tRNA_SAD"/>
    <property type="match status" value="1"/>
</dbReference>
<evidence type="ECO:0000313" key="17">
    <source>
        <dbReference type="EMBL" id="PRX12827.1"/>
    </source>
</evidence>
<evidence type="ECO:0000256" key="6">
    <source>
        <dbReference type="ARBA" id="ARBA00022741"/>
    </source>
</evidence>
<protein>
    <recommendedName>
        <fullName evidence="13">Threonine--tRNA ligase</fullName>
        <ecNumber evidence="13">6.1.1.3</ecNumber>
    </recommendedName>
    <alternativeName>
        <fullName evidence="13">Threonyl-tRNA synthetase</fullName>
        <shortName evidence="13">ThrRS</shortName>
    </alternativeName>
</protein>
<comment type="subunit">
    <text evidence="13">Homodimer.</text>
</comment>
<dbReference type="CDD" id="cd00860">
    <property type="entry name" value="ThrRS_anticodon"/>
    <property type="match status" value="1"/>
</dbReference>
<comment type="cofactor">
    <cofactor evidence="13">
        <name>Zn(2+)</name>
        <dbReference type="ChEBI" id="CHEBI:29105"/>
    </cofactor>
    <text evidence="13">Binds 1 zinc ion per subunit.</text>
</comment>
<dbReference type="GO" id="GO:0005737">
    <property type="term" value="C:cytoplasm"/>
    <property type="evidence" value="ECO:0007669"/>
    <property type="project" value="UniProtKB-SubCell"/>
</dbReference>
<dbReference type="InterPro" id="IPR012675">
    <property type="entry name" value="Beta-grasp_dom_sf"/>
</dbReference>
<evidence type="ECO:0000313" key="16">
    <source>
        <dbReference type="EMBL" id="KEZ92943.1"/>
    </source>
</evidence>
<dbReference type="GO" id="GO:0006435">
    <property type="term" value="P:threonyl-tRNA aminoacylation"/>
    <property type="evidence" value="ECO:0007669"/>
    <property type="project" value="UniProtKB-UniRule"/>
</dbReference>
<evidence type="ECO:0000259" key="14">
    <source>
        <dbReference type="PROSITE" id="PS50862"/>
    </source>
</evidence>
<accession>A0A084JVF9</accession>
<dbReference type="Proteomes" id="UP000028531">
    <property type="component" value="Unassembled WGS sequence"/>
</dbReference>
<dbReference type="GO" id="GO:0016787">
    <property type="term" value="F:hydrolase activity"/>
    <property type="evidence" value="ECO:0007669"/>
    <property type="project" value="UniProtKB-KW"/>
</dbReference>
<dbReference type="Gene3D" id="3.30.930.10">
    <property type="entry name" value="Bira Bifunctional Protein, Domain 2"/>
    <property type="match status" value="1"/>
</dbReference>
<dbReference type="SUPFAM" id="SSF52954">
    <property type="entry name" value="Class II aaRS ABD-related"/>
    <property type="match status" value="1"/>
</dbReference>
<dbReference type="SUPFAM" id="SSF81271">
    <property type="entry name" value="TGS-like"/>
    <property type="match status" value="1"/>
</dbReference>
<evidence type="ECO:0000256" key="13">
    <source>
        <dbReference type="HAMAP-Rule" id="MF_00184"/>
    </source>
</evidence>